<keyword evidence="2" id="KW-0808">Transferase</keyword>
<comment type="caution">
    <text evidence="2">The sequence shown here is derived from an EMBL/GenBank/DDBJ whole genome shotgun (WGS) entry which is preliminary data.</text>
</comment>
<dbReference type="AlphaFoldDB" id="I9AR89"/>
<dbReference type="GO" id="GO:0016740">
    <property type="term" value="F:transferase activity"/>
    <property type="evidence" value="ECO:0007669"/>
    <property type="project" value="UniProtKB-KW"/>
</dbReference>
<dbReference type="CDD" id="cd00211">
    <property type="entry name" value="PTS_IIA_fru"/>
    <property type="match status" value="1"/>
</dbReference>
<gene>
    <name evidence="2" type="ORF">FB4_1156</name>
</gene>
<dbReference type="PANTHER" id="PTHR47738">
    <property type="entry name" value="PTS SYSTEM FRUCTOSE-LIKE EIIA COMPONENT-RELATED"/>
    <property type="match status" value="1"/>
</dbReference>
<dbReference type="Pfam" id="PF00359">
    <property type="entry name" value="PTS_EIIA_2"/>
    <property type="match status" value="1"/>
</dbReference>
<dbReference type="Proteomes" id="UP000004324">
    <property type="component" value="Unassembled WGS sequence"/>
</dbReference>
<dbReference type="RefSeq" id="WP_007937982.1">
    <property type="nucleotide sequence ID" value="NZ_AKVJ01000076.1"/>
</dbReference>
<name>I9AR89_9FIRM</name>
<dbReference type="PROSITE" id="PS51094">
    <property type="entry name" value="PTS_EIIA_TYPE_2"/>
    <property type="match status" value="1"/>
</dbReference>
<dbReference type="OrthoDB" id="370976at2"/>
<proteinExistence type="predicted"/>
<keyword evidence="2" id="KW-0670">Pyruvate</keyword>
<dbReference type="SUPFAM" id="SSF55804">
    <property type="entry name" value="Phoshotransferase/anion transport protein"/>
    <property type="match status" value="1"/>
</dbReference>
<keyword evidence="3" id="KW-1185">Reference proteome</keyword>
<dbReference type="InterPro" id="IPR002178">
    <property type="entry name" value="PTS_EIIA_type-2_dom"/>
</dbReference>
<evidence type="ECO:0000313" key="2">
    <source>
        <dbReference type="EMBL" id="EIW15467.1"/>
    </source>
</evidence>
<organism evidence="2 3">
    <name type="scientific">Pelosinus fermentans B4</name>
    <dbReference type="NCBI Taxonomy" id="1149862"/>
    <lineage>
        <taxon>Bacteria</taxon>
        <taxon>Bacillati</taxon>
        <taxon>Bacillota</taxon>
        <taxon>Negativicutes</taxon>
        <taxon>Selenomonadales</taxon>
        <taxon>Sporomusaceae</taxon>
        <taxon>Pelosinus</taxon>
    </lineage>
</organism>
<reference evidence="2 3" key="1">
    <citation type="journal article" date="2012" name="J. Bacteriol.">
        <title>Draft Genome Sequences for Two Metal-Reducing Pelosinus fermentans Strains Isolated from a Cr(VI)-Contaminated Site and for Type Strain R7.</title>
        <authorList>
            <person name="Brown S.D."/>
            <person name="Podar M."/>
            <person name="Klingeman D.M."/>
            <person name="Johnson C.M."/>
            <person name="Yang Z.K."/>
            <person name="Utturkar S.M."/>
            <person name="Land M.L."/>
            <person name="Mosher J.J."/>
            <person name="Hurt R.A.Jr."/>
            <person name="Phelps T.J."/>
            <person name="Palumbo A.V."/>
            <person name="Arkin A.P."/>
            <person name="Hazen T.C."/>
            <person name="Elias D.A."/>
        </authorList>
    </citation>
    <scope>NUCLEOTIDE SEQUENCE [LARGE SCALE GENOMIC DNA]</scope>
    <source>
        <strain evidence="2 3">B4</strain>
    </source>
</reference>
<dbReference type="InterPro" id="IPR051541">
    <property type="entry name" value="PTS_SugarTrans_NitroReg"/>
</dbReference>
<dbReference type="PATRIC" id="fig|1149862.3.peg.4175"/>
<dbReference type="EMBL" id="AKVJ01000076">
    <property type="protein sequence ID" value="EIW15467.1"/>
    <property type="molecule type" value="Genomic_DNA"/>
</dbReference>
<evidence type="ECO:0000313" key="3">
    <source>
        <dbReference type="Proteomes" id="UP000004324"/>
    </source>
</evidence>
<dbReference type="Gene3D" id="3.40.930.10">
    <property type="entry name" value="Mannitol-specific EII, Chain A"/>
    <property type="match status" value="1"/>
</dbReference>
<evidence type="ECO:0000259" key="1">
    <source>
        <dbReference type="PROSITE" id="PS51094"/>
    </source>
</evidence>
<sequence>MHLTELFDENMIELHGEYSSQTNFFKKISSRLQELQYVKEEFCNKIQEREKKFPTGLVTKSFDVAIPHTDPEYVKRSFIYVIRLKPTLAFCKMGTDPMEHELVYPKLIFLLGVNKGELQLTILQSLMKLFSNEKQMSSLLEIKEKSSFLQHLQKYLSTNEI</sequence>
<feature type="domain" description="PTS EIIA type-2" evidence="1">
    <location>
        <begin position="5"/>
        <end position="155"/>
    </location>
</feature>
<dbReference type="PANTHER" id="PTHR47738:SF3">
    <property type="entry name" value="PHOSPHOTRANSFERASE SYSTEM MANNITOL_FRUCTOSE-SPECIFIC IIA DOMAIN CONTAINING PROTEIN"/>
    <property type="match status" value="1"/>
</dbReference>
<protein>
    <submittedName>
        <fullName evidence="2">Phosphoenolpyruvate-dependent sugar phosphotransferase system EIIA 2</fullName>
    </submittedName>
</protein>
<dbReference type="InterPro" id="IPR016152">
    <property type="entry name" value="PTrfase/Anion_transptr"/>
</dbReference>
<accession>I9AR89</accession>